<sequence>MNKKKKPSKLTQKERAERHEQMVKLVGSGIPVAQVASHYNVNTQTVRNACAKAGVDLDNRGRQLRWVICPSCDSRVTAVRAKSGIELETFKRFVAGACIYVYLYSYLPARSKQRHYVFVWFQPETVFNNIDVVKESELTAFLKETGLETHDIQQIKYELTGSFKA</sequence>
<reference evidence="1" key="1">
    <citation type="journal article" date="2015" name="Nature">
        <title>Complex archaea that bridge the gap between prokaryotes and eukaryotes.</title>
        <authorList>
            <person name="Spang A."/>
            <person name="Saw J.H."/>
            <person name="Jorgensen S.L."/>
            <person name="Zaremba-Niedzwiedzka K."/>
            <person name="Martijn J."/>
            <person name="Lind A.E."/>
            <person name="van Eijk R."/>
            <person name="Schleper C."/>
            <person name="Guy L."/>
            <person name="Ettema T.J."/>
        </authorList>
    </citation>
    <scope>NUCLEOTIDE SEQUENCE</scope>
</reference>
<dbReference type="AlphaFoldDB" id="A0A0F9T551"/>
<comment type="caution">
    <text evidence="1">The sequence shown here is derived from an EMBL/GenBank/DDBJ whole genome shotgun (WGS) entry which is preliminary data.</text>
</comment>
<organism evidence="1">
    <name type="scientific">marine sediment metagenome</name>
    <dbReference type="NCBI Taxonomy" id="412755"/>
    <lineage>
        <taxon>unclassified sequences</taxon>
        <taxon>metagenomes</taxon>
        <taxon>ecological metagenomes</taxon>
    </lineage>
</organism>
<protein>
    <submittedName>
        <fullName evidence="1">Uncharacterized protein</fullName>
    </submittedName>
</protein>
<proteinExistence type="predicted"/>
<accession>A0A0F9T551</accession>
<gene>
    <name evidence="1" type="ORF">LCGC14_0392080</name>
</gene>
<name>A0A0F9T551_9ZZZZ</name>
<dbReference type="Gene3D" id="1.10.10.60">
    <property type="entry name" value="Homeodomain-like"/>
    <property type="match status" value="1"/>
</dbReference>
<evidence type="ECO:0000313" key="1">
    <source>
        <dbReference type="EMBL" id="KKN74269.1"/>
    </source>
</evidence>
<dbReference type="EMBL" id="LAZR01000329">
    <property type="protein sequence ID" value="KKN74269.1"/>
    <property type="molecule type" value="Genomic_DNA"/>
</dbReference>